<dbReference type="PANTHER" id="PTHR39401:SF1">
    <property type="entry name" value="SNOAL-LIKE DOMAIN-CONTAINING PROTEIN"/>
    <property type="match status" value="1"/>
</dbReference>
<name>A0A6A6F0E6_9PEZI</name>
<dbReference type="OrthoDB" id="3468019at2759"/>
<evidence type="ECO:0000313" key="1">
    <source>
        <dbReference type="EMBL" id="KAF2207435.1"/>
    </source>
</evidence>
<accession>A0A6A6F0E6</accession>
<dbReference type="AlphaFoldDB" id="A0A6A6F0E6"/>
<keyword evidence="2" id="KW-1185">Reference proteome</keyword>
<sequence length="143" mass="15975">MSQYSASVPADGTVKPEIRSFFETFYAISDTPDGHERYADQFTPDGVLIMASNKVQGRESIIKMRHGMWEKVAKRSHRPAQLYAFGSGADDIMLYGTVDYTLKDGRGTTVDWSARAHFSQVGGELKMDFYQVYLDTAAMANAK</sequence>
<dbReference type="PANTHER" id="PTHR39401">
    <property type="entry name" value="SNOAL-LIKE DOMAIN-CONTAINING PROTEIN"/>
    <property type="match status" value="1"/>
</dbReference>
<proteinExistence type="predicted"/>
<dbReference type="InterPro" id="IPR032710">
    <property type="entry name" value="NTF2-like_dom_sf"/>
</dbReference>
<protein>
    <recommendedName>
        <fullName evidence="3">SnoaL-like domain-containing protein</fullName>
    </recommendedName>
</protein>
<dbReference type="EMBL" id="ML992703">
    <property type="protein sequence ID" value="KAF2207435.1"/>
    <property type="molecule type" value="Genomic_DNA"/>
</dbReference>
<dbReference type="Proteomes" id="UP000799539">
    <property type="component" value="Unassembled WGS sequence"/>
</dbReference>
<dbReference type="Gene3D" id="3.10.450.50">
    <property type="match status" value="1"/>
</dbReference>
<gene>
    <name evidence="1" type="ORF">CERZMDRAFT_107761</name>
</gene>
<organism evidence="1 2">
    <name type="scientific">Cercospora zeae-maydis SCOH1-5</name>
    <dbReference type="NCBI Taxonomy" id="717836"/>
    <lineage>
        <taxon>Eukaryota</taxon>
        <taxon>Fungi</taxon>
        <taxon>Dikarya</taxon>
        <taxon>Ascomycota</taxon>
        <taxon>Pezizomycotina</taxon>
        <taxon>Dothideomycetes</taxon>
        <taxon>Dothideomycetidae</taxon>
        <taxon>Mycosphaerellales</taxon>
        <taxon>Mycosphaerellaceae</taxon>
        <taxon>Cercospora</taxon>
    </lineage>
</organism>
<reference evidence="1" key="1">
    <citation type="journal article" date="2020" name="Stud. Mycol.">
        <title>101 Dothideomycetes genomes: a test case for predicting lifestyles and emergence of pathogens.</title>
        <authorList>
            <person name="Haridas S."/>
            <person name="Albert R."/>
            <person name="Binder M."/>
            <person name="Bloem J."/>
            <person name="Labutti K."/>
            <person name="Salamov A."/>
            <person name="Andreopoulos B."/>
            <person name="Baker S."/>
            <person name="Barry K."/>
            <person name="Bills G."/>
            <person name="Bluhm B."/>
            <person name="Cannon C."/>
            <person name="Castanera R."/>
            <person name="Culley D."/>
            <person name="Daum C."/>
            <person name="Ezra D."/>
            <person name="Gonzalez J."/>
            <person name="Henrissat B."/>
            <person name="Kuo A."/>
            <person name="Liang C."/>
            <person name="Lipzen A."/>
            <person name="Lutzoni F."/>
            <person name="Magnuson J."/>
            <person name="Mondo S."/>
            <person name="Nolan M."/>
            <person name="Ohm R."/>
            <person name="Pangilinan J."/>
            <person name="Park H.-J."/>
            <person name="Ramirez L."/>
            <person name="Alfaro M."/>
            <person name="Sun H."/>
            <person name="Tritt A."/>
            <person name="Yoshinaga Y."/>
            <person name="Zwiers L.-H."/>
            <person name="Turgeon B."/>
            <person name="Goodwin S."/>
            <person name="Spatafora J."/>
            <person name="Crous P."/>
            <person name="Grigoriev I."/>
        </authorList>
    </citation>
    <scope>NUCLEOTIDE SEQUENCE</scope>
    <source>
        <strain evidence="1">SCOH1-5</strain>
    </source>
</reference>
<evidence type="ECO:0000313" key="2">
    <source>
        <dbReference type="Proteomes" id="UP000799539"/>
    </source>
</evidence>
<evidence type="ECO:0008006" key="3">
    <source>
        <dbReference type="Google" id="ProtNLM"/>
    </source>
</evidence>
<dbReference type="SUPFAM" id="SSF54427">
    <property type="entry name" value="NTF2-like"/>
    <property type="match status" value="1"/>
</dbReference>